<keyword evidence="15" id="KW-0732">Signal</keyword>
<dbReference type="SMART" id="SM00329">
    <property type="entry name" value="BPI2"/>
    <property type="match status" value="1"/>
</dbReference>
<keyword evidence="11" id="KW-1207">Sterol metabolism</keyword>
<evidence type="ECO:0000256" key="4">
    <source>
        <dbReference type="ARBA" id="ARBA00007292"/>
    </source>
</evidence>
<dbReference type="SUPFAM" id="SSF55394">
    <property type="entry name" value="Bactericidal permeability-increasing protein, BPI"/>
    <property type="match status" value="2"/>
</dbReference>
<evidence type="ECO:0000256" key="1">
    <source>
        <dbReference type="ARBA" id="ARBA00000222"/>
    </source>
</evidence>
<keyword evidence="10 15" id="KW-0443">Lipid metabolism</keyword>
<dbReference type="GO" id="GO:0034372">
    <property type="term" value="P:very-low-density lipoprotein particle remodeling"/>
    <property type="evidence" value="ECO:0007669"/>
    <property type="project" value="UniProtKB-UniRule"/>
</dbReference>
<evidence type="ECO:0000256" key="15">
    <source>
        <dbReference type="PIRNR" id="PIRNR037185"/>
    </source>
</evidence>
<dbReference type="GO" id="GO:0034374">
    <property type="term" value="P:low-density lipoprotein particle remodeling"/>
    <property type="evidence" value="ECO:0007669"/>
    <property type="project" value="TreeGrafter"/>
</dbReference>
<evidence type="ECO:0000256" key="10">
    <source>
        <dbReference type="ARBA" id="ARBA00023098"/>
    </source>
</evidence>
<feature type="signal peptide" evidence="15">
    <location>
        <begin position="1"/>
        <end position="18"/>
    </location>
</feature>
<name>A0AA97KIG6_EUBMA</name>
<comment type="catalytic activity">
    <reaction evidence="2">
        <text>cholesteryl (9Z,12Z)-octadecadienoate(in) = cholesteryl (9Z,12Z)-octadecadienoate(out)</text>
        <dbReference type="Rhea" id="RHEA:43356"/>
        <dbReference type="ChEBI" id="CHEBI:41509"/>
    </reaction>
</comment>
<dbReference type="FunFam" id="3.15.20.10:FF:000002">
    <property type="entry name" value="Cholesteryl ester transfer protein"/>
    <property type="match status" value="1"/>
</dbReference>
<keyword evidence="12" id="KW-0325">Glycoprotein</keyword>
<dbReference type="InterPro" id="IPR017130">
    <property type="entry name" value="Cholesteryl_ester_transfer"/>
</dbReference>
<dbReference type="GO" id="GO:0034375">
    <property type="term" value="P:high-density lipoprotein particle remodeling"/>
    <property type="evidence" value="ECO:0007669"/>
    <property type="project" value="UniProtKB-UniRule"/>
</dbReference>
<evidence type="ECO:0000259" key="18">
    <source>
        <dbReference type="SMART" id="SM00329"/>
    </source>
</evidence>
<comment type="similarity">
    <text evidence="4 15">Belongs to the BPI/LBP/Plunc superfamily. BPI/LBP family.</text>
</comment>
<dbReference type="GO" id="GO:0031210">
    <property type="term" value="F:phosphatidylcholine binding"/>
    <property type="evidence" value="ECO:0007669"/>
    <property type="project" value="TreeGrafter"/>
</dbReference>
<reference evidence="20" key="1">
    <citation type="submission" date="2025-08" db="UniProtKB">
        <authorList>
            <consortium name="RefSeq"/>
        </authorList>
    </citation>
    <scope>IDENTIFICATION</scope>
    <source>
        <tissue evidence="20">Blood</tissue>
    </source>
</reference>
<dbReference type="CDD" id="cd00025">
    <property type="entry name" value="BPI1"/>
    <property type="match status" value="1"/>
</dbReference>
<dbReference type="PIRSF" id="PIRSF037185">
    <property type="entry name" value="Cholesteryl_ester_transf"/>
    <property type="match status" value="1"/>
</dbReference>
<dbReference type="GO" id="GO:0034364">
    <property type="term" value="C:high-density lipoprotein particle"/>
    <property type="evidence" value="ECO:0007669"/>
    <property type="project" value="UniProtKB-UniRule"/>
</dbReference>
<dbReference type="Gene3D" id="3.15.20.10">
    <property type="entry name" value="Bactericidal permeability-increasing protein, domain 2"/>
    <property type="match status" value="1"/>
</dbReference>
<protein>
    <recommendedName>
        <fullName evidence="5 15">Cholesteryl ester transfer protein</fullName>
    </recommendedName>
</protein>
<organism evidence="19 20">
    <name type="scientific">Eublepharis macularius</name>
    <name type="common">Leopard gecko</name>
    <name type="synonym">Cyrtodactylus macularius</name>
    <dbReference type="NCBI Taxonomy" id="481883"/>
    <lineage>
        <taxon>Eukaryota</taxon>
        <taxon>Metazoa</taxon>
        <taxon>Chordata</taxon>
        <taxon>Craniata</taxon>
        <taxon>Vertebrata</taxon>
        <taxon>Euteleostomi</taxon>
        <taxon>Lepidosauria</taxon>
        <taxon>Squamata</taxon>
        <taxon>Bifurcata</taxon>
        <taxon>Gekkota</taxon>
        <taxon>Eublepharidae</taxon>
        <taxon>Eublepharinae</taxon>
        <taxon>Eublepharis</taxon>
    </lineage>
</organism>
<dbReference type="GO" id="GO:0006641">
    <property type="term" value="P:triglyceride metabolic process"/>
    <property type="evidence" value="ECO:0007669"/>
    <property type="project" value="TreeGrafter"/>
</dbReference>
<dbReference type="GO" id="GO:0043691">
    <property type="term" value="P:reverse cholesterol transport"/>
    <property type="evidence" value="ECO:0007669"/>
    <property type="project" value="InterPro"/>
</dbReference>
<evidence type="ECO:0000256" key="12">
    <source>
        <dbReference type="ARBA" id="ARBA00023180"/>
    </source>
</evidence>
<accession>A0AA97KIG6</accession>
<dbReference type="InterPro" id="IPR017943">
    <property type="entry name" value="Bactericidal_perm-incr_a/b_dom"/>
</dbReference>
<keyword evidence="7 15" id="KW-0964">Secreted</keyword>
<evidence type="ECO:0000256" key="5">
    <source>
        <dbReference type="ARBA" id="ARBA00022354"/>
    </source>
</evidence>
<dbReference type="GO" id="GO:0017129">
    <property type="term" value="F:triglyceride binding"/>
    <property type="evidence" value="ECO:0007669"/>
    <property type="project" value="TreeGrafter"/>
</dbReference>
<proteinExistence type="inferred from homology"/>
<dbReference type="GO" id="GO:0008203">
    <property type="term" value="P:cholesterol metabolic process"/>
    <property type="evidence" value="ECO:0007669"/>
    <property type="project" value="UniProtKB-UniRule"/>
</dbReference>
<evidence type="ECO:0000256" key="11">
    <source>
        <dbReference type="ARBA" id="ARBA00023166"/>
    </source>
</evidence>
<comment type="catalytic activity">
    <reaction evidence="3">
        <text>1,2,3-tri-(9Z-octadecenoyl)-glycerol(in) = 1,2,3-tri-(9Z-octadecenoyl)-glycerol(out)</text>
        <dbReference type="Rhea" id="RHEA:43352"/>
        <dbReference type="ChEBI" id="CHEBI:53753"/>
    </reaction>
</comment>
<dbReference type="GO" id="GO:0070328">
    <property type="term" value="P:triglyceride homeostasis"/>
    <property type="evidence" value="ECO:0007669"/>
    <property type="project" value="TreeGrafter"/>
</dbReference>
<evidence type="ECO:0000256" key="7">
    <source>
        <dbReference type="ARBA" id="ARBA00022525"/>
    </source>
</evidence>
<comment type="subcellular location">
    <subcellularLocation>
        <location evidence="15">Secreted</location>
    </subcellularLocation>
    <text evidence="15">Secreted in plasma.</text>
</comment>
<dbReference type="GO" id="GO:0120020">
    <property type="term" value="F:cholesterol transfer activity"/>
    <property type="evidence" value="ECO:0007669"/>
    <property type="project" value="InterPro"/>
</dbReference>
<dbReference type="GeneID" id="129344329"/>
<evidence type="ECO:0000256" key="6">
    <source>
        <dbReference type="ARBA" id="ARBA00022448"/>
    </source>
</evidence>
<evidence type="ECO:0000256" key="13">
    <source>
        <dbReference type="ARBA" id="ARBA00023221"/>
    </source>
</evidence>
<dbReference type="GO" id="GO:0015485">
    <property type="term" value="F:cholesterol binding"/>
    <property type="evidence" value="ECO:0007669"/>
    <property type="project" value="TreeGrafter"/>
</dbReference>
<keyword evidence="8 15" id="KW-0153">Cholesterol metabolism</keyword>
<comment type="catalytic activity">
    <reaction evidence="1">
        <text>cholesteryl (9Z-octadecenoate)(in) = cholesteryl (9Z-octadecenoate)(out)</text>
        <dbReference type="Rhea" id="RHEA:43348"/>
        <dbReference type="ChEBI" id="CHEBI:46898"/>
    </reaction>
</comment>
<evidence type="ECO:0000256" key="2">
    <source>
        <dbReference type="ARBA" id="ARBA00001140"/>
    </source>
</evidence>
<comment type="function">
    <text evidence="14">Involved in the transfer of neutral lipids, including cholesteryl ester and triglyceride, among lipoprotein particles. Allows the net movement of cholesteryl ester from high density lipoproteins/HDL to triglyceride-rich very low density lipoproteins/VLDL, and the equimolar transport of triglyceride from VLDL to HDL. Regulates the reverse cholesterol transport, by which excess cholesterol is removed from peripheral tissues and returned to the liver for elimination.</text>
</comment>
<feature type="domain" description="Lipid-binding serum glycoprotein C-terminal" evidence="18">
    <location>
        <begin position="275"/>
        <end position="482"/>
    </location>
</feature>
<dbReference type="KEGG" id="emc:129344329"/>
<dbReference type="SMART" id="SM00328">
    <property type="entry name" value="BPI1"/>
    <property type="match status" value="1"/>
</dbReference>
<evidence type="ECO:0000256" key="3">
    <source>
        <dbReference type="ARBA" id="ARBA00001417"/>
    </source>
</evidence>
<feature type="domain" description="Lipid-binding serum glycoprotein N-terminal" evidence="17">
    <location>
        <begin position="34"/>
        <end position="261"/>
    </location>
</feature>
<dbReference type="Proteomes" id="UP001190640">
    <property type="component" value="Chromosome 16"/>
</dbReference>
<dbReference type="GO" id="GO:0042632">
    <property type="term" value="P:cholesterol homeostasis"/>
    <property type="evidence" value="ECO:0007669"/>
    <property type="project" value="TreeGrafter"/>
</dbReference>
<dbReference type="GO" id="GO:0046470">
    <property type="term" value="P:phosphatidylcholine metabolic process"/>
    <property type="evidence" value="ECO:0007669"/>
    <property type="project" value="TreeGrafter"/>
</dbReference>
<keyword evidence="9 15" id="KW-0445">Lipid transport</keyword>
<dbReference type="CTD" id="1071"/>
<dbReference type="PANTHER" id="PTHR47616">
    <property type="entry name" value="CHOLESTERYL ESTER TRANSFER PROTEIN"/>
    <property type="match status" value="1"/>
</dbReference>
<dbReference type="InterPro" id="IPR017942">
    <property type="entry name" value="Lipid-bd_serum_glycop_N"/>
</dbReference>
<dbReference type="RefSeq" id="XP_054856897.1">
    <property type="nucleotide sequence ID" value="XM_055000922.1"/>
</dbReference>
<dbReference type="AlphaFoldDB" id="A0AA97KIG6"/>
<dbReference type="InterPro" id="IPR001124">
    <property type="entry name" value="Lipid-bd_serum_glycop_C"/>
</dbReference>
<gene>
    <name evidence="20" type="primary">CETP</name>
</gene>
<feature type="disulfide bond" evidence="16">
    <location>
        <begin position="163"/>
        <end position="204"/>
    </location>
</feature>
<evidence type="ECO:0000256" key="8">
    <source>
        <dbReference type="ARBA" id="ARBA00022548"/>
    </source>
</evidence>
<sequence>MASTLVVFLAALLSSSSACTFEPSSFNSTGIVCRFTKPGALVLNQQTAQVIQAAFRHATYPNITGEKSMEFLGKVAYGLTNIHIDDLSIENSDVDFKEGTIVIDIQNVSASFKGTLSYGFVGAAWWLKLIHFIDFEIESSIDLQINTKLTCGKQRLAVDTSDCYLTFHTLILHLQGDKDPGWLKQLFTNFISFTLKLVLKSQVCKEINFVAQLLADFVQDTSANFLQDGDIGVNISLAALPLIEANFIETHHKGLLLYKNYSDSFHDSEYTPSLLPESKMLFFWFSEHVLSSLTVAAFLDERLELTIAGGKLKEMFEHEELESHQEIMREIFHGISYDDSLAKVWSLAPPEITLQPKGFVVKSPVAVHLSVSSREEESPLVIYFEKEVTVTIQASYEQKRLVLHLSEARIEPRMIKCSMDVAVNDETLSHILEKIITVAGIPEVISRIEPTITSLMNSKGLDLFDLRETEIITQNGYFILQMDFDFPHHLLIDFLKKNL</sequence>
<evidence type="ECO:0000256" key="14">
    <source>
        <dbReference type="ARBA" id="ARBA00045611"/>
    </source>
</evidence>
<dbReference type="Pfam" id="PF01273">
    <property type="entry name" value="LBP_BPI_CETP"/>
    <property type="match status" value="1"/>
</dbReference>
<dbReference type="Gene3D" id="3.15.10.10">
    <property type="entry name" value="Bactericidal permeability-increasing protein, domain 1"/>
    <property type="match status" value="1"/>
</dbReference>
<evidence type="ECO:0000256" key="16">
    <source>
        <dbReference type="PIRSR" id="PIRSR037185-50"/>
    </source>
</evidence>
<dbReference type="GO" id="GO:0055091">
    <property type="term" value="P:phospholipid homeostasis"/>
    <property type="evidence" value="ECO:0007669"/>
    <property type="project" value="TreeGrafter"/>
</dbReference>
<feature type="chain" id="PRO_5041520228" description="Cholesteryl ester transfer protein" evidence="15">
    <location>
        <begin position="19"/>
        <end position="499"/>
    </location>
</feature>
<evidence type="ECO:0000256" key="9">
    <source>
        <dbReference type="ARBA" id="ARBA00023055"/>
    </source>
</evidence>
<keyword evidence="19" id="KW-1185">Reference proteome</keyword>
<dbReference type="GO" id="GO:0005548">
    <property type="term" value="F:phospholipid transporter activity"/>
    <property type="evidence" value="ECO:0007669"/>
    <property type="project" value="TreeGrafter"/>
</dbReference>
<evidence type="ECO:0000259" key="17">
    <source>
        <dbReference type="SMART" id="SM00328"/>
    </source>
</evidence>
<evidence type="ECO:0000313" key="20">
    <source>
        <dbReference type="RefSeq" id="XP_054856897.1"/>
    </source>
</evidence>
<keyword evidence="6 15" id="KW-0813">Transport</keyword>
<keyword evidence="13 15" id="KW-0753">Steroid metabolism</keyword>
<dbReference type="GO" id="GO:0034197">
    <property type="term" value="P:triglyceride transport"/>
    <property type="evidence" value="ECO:0007669"/>
    <property type="project" value="UniProtKB-UniRule"/>
</dbReference>
<evidence type="ECO:0000313" key="19">
    <source>
        <dbReference type="Proteomes" id="UP001190640"/>
    </source>
</evidence>
<keyword evidence="16" id="KW-1015">Disulfide bond</keyword>
<dbReference type="PANTHER" id="PTHR47616:SF1">
    <property type="entry name" value="CHOLESTERYL ESTER TRANSFER PROTEIN"/>
    <property type="match status" value="1"/>
</dbReference>